<evidence type="ECO:0000256" key="3">
    <source>
        <dbReference type="ARBA" id="ARBA00022692"/>
    </source>
</evidence>
<evidence type="ECO:0000256" key="5">
    <source>
        <dbReference type="ARBA" id="ARBA00023136"/>
    </source>
</evidence>
<comment type="caution">
    <text evidence="9">The sequence shown here is derived from an EMBL/GenBank/DDBJ whole genome shotgun (WGS) entry which is preliminary data.</text>
</comment>
<dbReference type="InterPro" id="IPR016795">
    <property type="entry name" value="UCP021697"/>
</dbReference>
<keyword evidence="10" id="KW-1185">Reference proteome</keyword>
<evidence type="ECO:0000313" key="9">
    <source>
        <dbReference type="EMBL" id="MFD1846892.1"/>
    </source>
</evidence>
<dbReference type="RefSeq" id="WP_343878461.1">
    <property type="nucleotide sequence ID" value="NZ_BAAAIJ010000019.1"/>
</dbReference>
<feature type="transmembrane region" description="Helical" evidence="7">
    <location>
        <begin position="68"/>
        <end position="89"/>
    </location>
</feature>
<dbReference type="Pfam" id="PF06271">
    <property type="entry name" value="RDD"/>
    <property type="match status" value="1"/>
</dbReference>
<proteinExistence type="predicted"/>
<dbReference type="PANTHER" id="PTHR36115:SF6">
    <property type="entry name" value="PROLINE-RICH ANTIGEN HOMOLOG"/>
    <property type="match status" value="1"/>
</dbReference>
<keyword evidence="3 7" id="KW-0812">Transmembrane</keyword>
<evidence type="ECO:0000256" key="6">
    <source>
        <dbReference type="SAM" id="MobiDB-lite"/>
    </source>
</evidence>
<evidence type="ECO:0000256" key="1">
    <source>
        <dbReference type="ARBA" id="ARBA00004651"/>
    </source>
</evidence>
<feature type="region of interest" description="Disordered" evidence="6">
    <location>
        <begin position="1"/>
        <end position="37"/>
    </location>
</feature>
<dbReference type="PIRSF" id="PIRSF021697">
    <property type="entry name" value="UCP021697"/>
    <property type="match status" value="1"/>
</dbReference>
<keyword evidence="4 7" id="KW-1133">Transmembrane helix</keyword>
<feature type="domain" description="RDD" evidence="8">
    <location>
        <begin position="68"/>
        <end position="137"/>
    </location>
</feature>
<dbReference type="EMBL" id="JBHUGA010000032">
    <property type="protein sequence ID" value="MFD1846892.1"/>
    <property type="molecule type" value="Genomic_DNA"/>
</dbReference>
<evidence type="ECO:0000313" key="10">
    <source>
        <dbReference type="Proteomes" id="UP001597307"/>
    </source>
</evidence>
<name>A0ABW4Q892_9MICC</name>
<keyword evidence="5 7" id="KW-0472">Membrane</keyword>
<dbReference type="PANTHER" id="PTHR36115">
    <property type="entry name" value="PROLINE-RICH ANTIGEN HOMOLOG-RELATED"/>
    <property type="match status" value="1"/>
</dbReference>
<gene>
    <name evidence="9" type="ORF">ACFSFX_09810</name>
</gene>
<feature type="transmembrane region" description="Helical" evidence="7">
    <location>
        <begin position="44"/>
        <end position="62"/>
    </location>
</feature>
<evidence type="ECO:0000256" key="2">
    <source>
        <dbReference type="ARBA" id="ARBA00022475"/>
    </source>
</evidence>
<comment type="subcellular location">
    <subcellularLocation>
        <location evidence="1">Cell membrane</location>
        <topology evidence="1">Multi-pass membrane protein</topology>
    </subcellularLocation>
</comment>
<evidence type="ECO:0000256" key="4">
    <source>
        <dbReference type="ARBA" id="ARBA00022989"/>
    </source>
</evidence>
<accession>A0ABW4Q892</accession>
<evidence type="ECO:0000259" key="8">
    <source>
        <dbReference type="Pfam" id="PF06271"/>
    </source>
</evidence>
<dbReference type="Proteomes" id="UP001597307">
    <property type="component" value="Unassembled WGS sequence"/>
</dbReference>
<organism evidence="9 10">
    <name type="scientific">Arthrobacter flavus</name>
    <dbReference type="NCBI Taxonomy" id="95172"/>
    <lineage>
        <taxon>Bacteria</taxon>
        <taxon>Bacillati</taxon>
        <taxon>Actinomycetota</taxon>
        <taxon>Actinomycetes</taxon>
        <taxon>Micrococcales</taxon>
        <taxon>Micrococcaceae</taxon>
        <taxon>Arthrobacter</taxon>
    </lineage>
</organism>
<protein>
    <submittedName>
        <fullName evidence="9">RDD family protein</fullName>
    </submittedName>
</protein>
<keyword evidence="2" id="KW-1003">Cell membrane</keyword>
<dbReference type="InterPro" id="IPR010432">
    <property type="entry name" value="RDD"/>
</dbReference>
<sequence length="145" mass="15667">MVDRKDIGSWLGGTPSNSSTDWPGKGMGRPKSGPASIARPGRRVGALLLDWALASLISYGFFDYNSFATLGVFALTQILFVGFFGYSIGHRIMGMQVQTLSGRPAGYGKALVRTLLICLVIPAVIVDRDQRGVHDRAVQTVLVRI</sequence>
<reference evidence="10" key="1">
    <citation type="journal article" date="2019" name="Int. J. Syst. Evol. Microbiol.">
        <title>The Global Catalogue of Microorganisms (GCM) 10K type strain sequencing project: providing services to taxonomists for standard genome sequencing and annotation.</title>
        <authorList>
            <consortium name="The Broad Institute Genomics Platform"/>
            <consortium name="The Broad Institute Genome Sequencing Center for Infectious Disease"/>
            <person name="Wu L."/>
            <person name="Ma J."/>
        </authorList>
    </citation>
    <scope>NUCLEOTIDE SEQUENCE [LARGE SCALE GENOMIC DNA]</scope>
    <source>
        <strain evidence="10">JCM 11496</strain>
    </source>
</reference>
<evidence type="ECO:0000256" key="7">
    <source>
        <dbReference type="SAM" id="Phobius"/>
    </source>
</evidence>
<dbReference type="InterPro" id="IPR051791">
    <property type="entry name" value="Pra-immunoreactive"/>
</dbReference>